<feature type="chain" id="PRO_5040299392" evidence="1">
    <location>
        <begin position="20"/>
        <end position="141"/>
    </location>
</feature>
<keyword evidence="3" id="KW-1185">Reference proteome</keyword>
<name>A0A9P5SB77_9FUNG</name>
<keyword evidence="1" id="KW-0732">Signal</keyword>
<protein>
    <submittedName>
        <fullName evidence="2">Uncharacterized protein</fullName>
    </submittedName>
</protein>
<organism evidence="2 3">
    <name type="scientific">Podila minutissima</name>
    <dbReference type="NCBI Taxonomy" id="64525"/>
    <lineage>
        <taxon>Eukaryota</taxon>
        <taxon>Fungi</taxon>
        <taxon>Fungi incertae sedis</taxon>
        <taxon>Mucoromycota</taxon>
        <taxon>Mortierellomycotina</taxon>
        <taxon>Mortierellomycetes</taxon>
        <taxon>Mortierellales</taxon>
        <taxon>Mortierellaceae</taxon>
        <taxon>Podila</taxon>
    </lineage>
</organism>
<reference evidence="2" key="1">
    <citation type="journal article" date="2020" name="Fungal Divers.">
        <title>Resolving the Mortierellaceae phylogeny through synthesis of multi-gene phylogenetics and phylogenomics.</title>
        <authorList>
            <person name="Vandepol N."/>
            <person name="Liber J."/>
            <person name="Desiro A."/>
            <person name="Na H."/>
            <person name="Kennedy M."/>
            <person name="Barry K."/>
            <person name="Grigoriev I.V."/>
            <person name="Miller A.N."/>
            <person name="O'Donnell K."/>
            <person name="Stajich J.E."/>
            <person name="Bonito G."/>
        </authorList>
    </citation>
    <scope>NUCLEOTIDE SEQUENCE</scope>
    <source>
        <strain evidence="2">NVP1</strain>
    </source>
</reference>
<evidence type="ECO:0000313" key="3">
    <source>
        <dbReference type="Proteomes" id="UP000696485"/>
    </source>
</evidence>
<evidence type="ECO:0000256" key="1">
    <source>
        <dbReference type="SAM" id="SignalP"/>
    </source>
</evidence>
<accession>A0A9P5SB77</accession>
<sequence>MRLLTLLGTAASVLVTVSATIAYADFDVDENILPPGPFKRCQACGGMGRHKREVAFILATTLAVSAIEDTNTVLDGVTRSKHYGGPHYEYQTSKIMTILPYPCSKWILPIGVHYKREAVDANDEADEAAKWIKGIPPGAHM</sequence>
<comment type="caution">
    <text evidence="2">The sequence shown here is derived from an EMBL/GenBank/DDBJ whole genome shotgun (WGS) entry which is preliminary data.</text>
</comment>
<proteinExistence type="predicted"/>
<dbReference type="EMBL" id="JAAAUY010001828">
    <property type="protein sequence ID" value="KAF9318512.1"/>
    <property type="molecule type" value="Genomic_DNA"/>
</dbReference>
<evidence type="ECO:0000313" key="2">
    <source>
        <dbReference type="EMBL" id="KAF9318512.1"/>
    </source>
</evidence>
<gene>
    <name evidence="2" type="ORF">BG006_003175</name>
</gene>
<dbReference type="AlphaFoldDB" id="A0A9P5SB77"/>
<feature type="signal peptide" evidence="1">
    <location>
        <begin position="1"/>
        <end position="19"/>
    </location>
</feature>
<dbReference type="Proteomes" id="UP000696485">
    <property type="component" value="Unassembled WGS sequence"/>
</dbReference>